<dbReference type="EMBL" id="HBUE01193127">
    <property type="protein sequence ID" value="CAG6526140.1"/>
    <property type="molecule type" value="Transcribed_RNA"/>
</dbReference>
<sequence>MTVDQGRDLSTLFCKISKRKQISAKIKCQSSVCSWWIFHFYSNFSYRNNSVHLYAVSFDASHCDEYIDWRRYRVLWRSDGAQRVRVAARKDNQRASIPVELEFDTFTAD</sequence>
<protein>
    <submittedName>
        <fullName evidence="1">(northern house mosquito) hypothetical protein</fullName>
    </submittedName>
</protein>
<proteinExistence type="predicted"/>
<dbReference type="EMBL" id="HBUE01299075">
    <property type="protein sequence ID" value="CAG6577847.1"/>
    <property type="molecule type" value="Transcribed_RNA"/>
</dbReference>
<dbReference type="AlphaFoldDB" id="A0A8D8JXI0"/>
<reference evidence="1" key="1">
    <citation type="submission" date="2021-05" db="EMBL/GenBank/DDBJ databases">
        <authorList>
            <person name="Alioto T."/>
            <person name="Alioto T."/>
            <person name="Gomez Garrido J."/>
        </authorList>
    </citation>
    <scope>NUCLEOTIDE SEQUENCE</scope>
</reference>
<organism evidence="1">
    <name type="scientific">Culex pipiens</name>
    <name type="common">House mosquito</name>
    <dbReference type="NCBI Taxonomy" id="7175"/>
    <lineage>
        <taxon>Eukaryota</taxon>
        <taxon>Metazoa</taxon>
        <taxon>Ecdysozoa</taxon>
        <taxon>Arthropoda</taxon>
        <taxon>Hexapoda</taxon>
        <taxon>Insecta</taxon>
        <taxon>Pterygota</taxon>
        <taxon>Neoptera</taxon>
        <taxon>Endopterygota</taxon>
        <taxon>Diptera</taxon>
        <taxon>Nematocera</taxon>
        <taxon>Culicoidea</taxon>
        <taxon>Culicidae</taxon>
        <taxon>Culicinae</taxon>
        <taxon>Culicini</taxon>
        <taxon>Culex</taxon>
        <taxon>Culex</taxon>
    </lineage>
</organism>
<accession>A0A8D8JXI0</accession>
<evidence type="ECO:0000313" key="1">
    <source>
        <dbReference type="EMBL" id="CAG6577847.1"/>
    </source>
</evidence>
<name>A0A8D8JXI0_CULPI</name>
<dbReference type="EMBL" id="HBUE01193123">
    <property type="protein sequence ID" value="CAG6526137.1"/>
    <property type="molecule type" value="Transcribed_RNA"/>
</dbReference>
<dbReference type="EMBL" id="HBUE01299079">
    <property type="protein sequence ID" value="CAG6577850.1"/>
    <property type="molecule type" value="Transcribed_RNA"/>
</dbReference>